<name>A0A9R1CVA1_9EURY</name>
<dbReference type="AlphaFoldDB" id="A0A9R1CVA1"/>
<keyword evidence="3" id="KW-1185">Reference proteome</keyword>
<dbReference type="RefSeq" id="WP_256030270.1">
    <property type="nucleotide sequence ID" value="NZ_JAHLKM010000019.1"/>
</dbReference>
<gene>
    <name evidence="2" type="ORF">KM295_12255</name>
</gene>
<accession>A0A9R1CVA1</accession>
<evidence type="ECO:0000256" key="1">
    <source>
        <dbReference type="SAM" id="MobiDB-lite"/>
    </source>
</evidence>
<dbReference type="EMBL" id="JAHLKM010000019">
    <property type="protein sequence ID" value="MCQ4334236.1"/>
    <property type="molecule type" value="Genomic_DNA"/>
</dbReference>
<organism evidence="2 3">
    <name type="scientific">Natronomonas aquatica</name>
    <dbReference type="NCBI Taxonomy" id="2841590"/>
    <lineage>
        <taxon>Archaea</taxon>
        <taxon>Methanobacteriati</taxon>
        <taxon>Methanobacteriota</taxon>
        <taxon>Stenosarchaea group</taxon>
        <taxon>Halobacteria</taxon>
        <taxon>Halobacteriales</taxon>
        <taxon>Natronomonadaceae</taxon>
        <taxon>Natronomonas</taxon>
    </lineage>
</organism>
<evidence type="ECO:0000313" key="2">
    <source>
        <dbReference type="EMBL" id="MCQ4334236.1"/>
    </source>
</evidence>
<dbReference type="Proteomes" id="UP001139494">
    <property type="component" value="Unassembled WGS sequence"/>
</dbReference>
<proteinExistence type="predicted"/>
<protein>
    <submittedName>
        <fullName evidence="2">Uncharacterized protein</fullName>
    </submittedName>
</protein>
<feature type="region of interest" description="Disordered" evidence="1">
    <location>
        <begin position="223"/>
        <end position="249"/>
    </location>
</feature>
<comment type="caution">
    <text evidence="2">The sequence shown here is derived from an EMBL/GenBank/DDBJ whole genome shotgun (WGS) entry which is preliminary data.</text>
</comment>
<sequence length="397" mass="45712">MGDSLWNLDEVSAGEQRVLSEKEREFLMSGDPGSYTSAKMERRAAEKAEKLPDRIQQLVDDVCLLYYRGYVGTSETREIWEDLLTITNRSQIVRDSPIVQTEQSSEIDLGFEIGSLIRMLHGGDSFPDFTWGTIVGLAGESSENWETEAKNLVELFDNLEERYEWRLFSAGAEAQLDDGFTEEREEIREILRDYGFAPAPPLVHSILLESTDDGEQSLIEHTERSWRADPDQTDHPTPPDEHPSTEEMRQSGFELVVSRLEEQTHLRDLDRLAKDLREDAIRIQQPGWRKVDIDQAFRVIAENDETQIQEFDQTEEKGQNNMTTALRRLSYKDSPTVNRPVIQENEGDNIYWSLTSYGELLYEVRVVHNCSTNWMYDYIANSGEISDEISQLISELI</sequence>
<reference evidence="2" key="1">
    <citation type="journal article" date="2023" name="Front. Microbiol.">
        <title>Genomic-based phylogenetic and metabolic analyses of the genus Natronomonas, and description of Natronomonas aquatica sp. nov.</title>
        <authorList>
            <person name="Garcia-Roldan A."/>
            <person name="Duran-Viseras A."/>
            <person name="de la Haba R.R."/>
            <person name="Corral P."/>
            <person name="Sanchez-Porro C."/>
            <person name="Ventosa A."/>
        </authorList>
    </citation>
    <scope>NUCLEOTIDE SEQUENCE</scope>
    <source>
        <strain evidence="2">F2-12</strain>
    </source>
</reference>
<evidence type="ECO:0000313" key="3">
    <source>
        <dbReference type="Proteomes" id="UP001139494"/>
    </source>
</evidence>